<dbReference type="RefSeq" id="WP_091473564.1">
    <property type="nucleotide sequence ID" value="NZ_FOIT01000001.1"/>
</dbReference>
<dbReference type="SUPFAM" id="SSF56281">
    <property type="entry name" value="Metallo-hydrolase/oxidoreductase"/>
    <property type="match status" value="1"/>
</dbReference>
<feature type="transmembrane region" description="Helical" evidence="6">
    <location>
        <begin position="301"/>
        <end position="324"/>
    </location>
</feature>
<evidence type="ECO:0000256" key="1">
    <source>
        <dbReference type="ARBA" id="ARBA00004651"/>
    </source>
</evidence>
<evidence type="ECO:0000256" key="2">
    <source>
        <dbReference type="ARBA" id="ARBA00022475"/>
    </source>
</evidence>
<feature type="transmembrane region" description="Helical" evidence="6">
    <location>
        <begin position="448"/>
        <end position="468"/>
    </location>
</feature>
<keyword evidence="5 6" id="KW-0472">Membrane</keyword>
<keyword evidence="3 6" id="KW-0812">Transmembrane</keyword>
<feature type="transmembrane region" description="Helical" evidence="6">
    <location>
        <begin position="210"/>
        <end position="231"/>
    </location>
</feature>
<accession>A0A662Z2P3</accession>
<reference evidence="8 9" key="1">
    <citation type="submission" date="2016-10" db="EMBL/GenBank/DDBJ databases">
        <authorList>
            <person name="Varghese N."/>
            <person name="Submissions S."/>
        </authorList>
    </citation>
    <scope>NUCLEOTIDE SEQUENCE [LARGE SCALE GENOMIC DNA]</scope>
    <source>
        <strain evidence="8 9">IBRC-M10081</strain>
    </source>
</reference>
<evidence type="ECO:0000313" key="8">
    <source>
        <dbReference type="EMBL" id="SEV85318.1"/>
    </source>
</evidence>
<feature type="transmembrane region" description="Helical" evidence="6">
    <location>
        <begin position="424"/>
        <end position="442"/>
    </location>
</feature>
<dbReference type="InterPro" id="IPR004477">
    <property type="entry name" value="ComEC_N"/>
</dbReference>
<dbReference type="Pfam" id="PF00753">
    <property type="entry name" value="Lactamase_B"/>
    <property type="match status" value="1"/>
</dbReference>
<dbReference type="NCBIfam" id="TIGR00361">
    <property type="entry name" value="ComEC_Rec2"/>
    <property type="match status" value="1"/>
</dbReference>
<evidence type="ECO:0000313" key="9">
    <source>
        <dbReference type="Proteomes" id="UP000243605"/>
    </source>
</evidence>
<gene>
    <name evidence="8" type="ORF">SAMN05192557_0493</name>
</gene>
<dbReference type="InterPro" id="IPR001279">
    <property type="entry name" value="Metallo-B-lactamas"/>
</dbReference>
<feature type="transmembrane region" description="Helical" evidence="6">
    <location>
        <begin position="364"/>
        <end position="389"/>
    </location>
</feature>
<dbReference type="EMBL" id="FOIT01000001">
    <property type="protein sequence ID" value="SEV85318.1"/>
    <property type="molecule type" value="Genomic_DNA"/>
</dbReference>
<proteinExistence type="predicted"/>
<evidence type="ECO:0000256" key="6">
    <source>
        <dbReference type="SAM" id="Phobius"/>
    </source>
</evidence>
<dbReference type="InterPro" id="IPR004797">
    <property type="entry name" value="Competence_ComEC/Rec2"/>
</dbReference>
<dbReference type="AlphaFoldDB" id="A0A662Z2P3"/>
<name>A0A662Z2P3_9STAP</name>
<feature type="transmembrane region" description="Helical" evidence="6">
    <location>
        <begin position="238"/>
        <end position="255"/>
    </location>
</feature>
<dbReference type="GO" id="GO:0005886">
    <property type="term" value="C:plasma membrane"/>
    <property type="evidence" value="ECO:0007669"/>
    <property type="project" value="UniProtKB-SubCell"/>
</dbReference>
<dbReference type="Pfam" id="PF03772">
    <property type="entry name" value="Competence"/>
    <property type="match status" value="1"/>
</dbReference>
<dbReference type="OrthoDB" id="9761531at2"/>
<feature type="transmembrane region" description="Helical" evidence="6">
    <location>
        <begin position="261"/>
        <end position="280"/>
    </location>
</feature>
<feature type="domain" description="Metallo-beta-lactamase" evidence="7">
    <location>
        <begin position="482"/>
        <end position="680"/>
    </location>
</feature>
<dbReference type="InterPro" id="IPR035681">
    <property type="entry name" value="ComA-like_MBL"/>
</dbReference>
<evidence type="ECO:0000256" key="5">
    <source>
        <dbReference type="ARBA" id="ARBA00023136"/>
    </source>
</evidence>
<feature type="transmembrane region" description="Helical" evidence="6">
    <location>
        <begin position="41"/>
        <end position="61"/>
    </location>
</feature>
<dbReference type="Proteomes" id="UP000243605">
    <property type="component" value="Unassembled WGS sequence"/>
</dbReference>
<dbReference type="InterPro" id="IPR052159">
    <property type="entry name" value="Competence_DNA_uptake"/>
</dbReference>
<dbReference type="Gene3D" id="3.60.15.10">
    <property type="entry name" value="Ribonuclease Z/Hydroxyacylglutathione hydrolase-like"/>
    <property type="match status" value="1"/>
</dbReference>
<protein>
    <submittedName>
        <fullName evidence="8">Competence protein ComEC</fullName>
    </submittedName>
</protein>
<feature type="transmembrane region" description="Helical" evidence="6">
    <location>
        <begin position="6"/>
        <end position="34"/>
    </location>
</feature>
<feature type="transmembrane region" description="Helical" evidence="6">
    <location>
        <begin position="330"/>
        <end position="352"/>
    </location>
</feature>
<dbReference type="SMART" id="SM00849">
    <property type="entry name" value="Lactamase_B"/>
    <property type="match status" value="1"/>
</dbReference>
<sequence length="734" mass="83843">MIAFVCFLTIVVAVVLVENAFIGFFLCAAMLFILWQQTRQFWRLIYCILLTAIMTMAVIFMPKMTPIESLSEVTVVGYKYYTDDIIYIVDSNRETYEMYSDEHYEIGMRCYGNYEIFQGNSQRNMIKEDDSLRMVMNGINGRIYDDTSTLCEHGPLTIGMQINAFRDKYIQRILNATEHDYKFDMLTLSIGIKSYIDSELFDGLQKLGIYHLYVISGTHVAFLTGVLYYVLKRMRIPLEWIKIILIIMLLCFLLLNLFSPSVVRAVLMAVLLLITSFFRTRPYMTIISLTAIFQFLYHPNIIYNAGFQLSYITTYFILLTRHYILNRGPFVQLFMFTVISEISTLLILLIHFNDLSISGILMNLIFVPLFSVVIFPSVIIFNIASLIGINGLFDYLFHFIFSNLKQVILYLSNAFQHRMFMTNLSNVAIIILLITTVTSTMAICKNKINHAIISLLIFFATVMFNQYYSSHDFKITMVDVGQGDAFLIQDMRQNKTILIDTGGRFYMDTPHIRLSDRTLLPYLKQSGINQIDMVVLSHIDLDHVGEFDHIANKVNIHYVMANMRDPAFNEFWAYDIPLVDPLENQSFEIGNINIRVLSPMDAEIQEGSNGSSIVLYIQLGKFSILFTGDAGVDEEQLLMESYQPVEADILKVGHHGSDTSSSSEFIEWLSPNIALISAGVDNRYGHPHDSVLDTLSGMLILSTNEVGMVEMVIDGDTLCVASKLGNDTQCMIKK</sequence>
<comment type="subcellular location">
    <subcellularLocation>
        <location evidence="1">Cell membrane</location>
        <topology evidence="1">Multi-pass membrane protein</topology>
    </subcellularLocation>
</comment>
<dbReference type="PANTHER" id="PTHR30619">
    <property type="entry name" value="DNA INTERNALIZATION/COMPETENCE PROTEIN COMEC/REC2"/>
    <property type="match status" value="1"/>
</dbReference>
<dbReference type="CDD" id="cd07731">
    <property type="entry name" value="ComA-like_MBL-fold"/>
    <property type="match status" value="1"/>
</dbReference>
<keyword evidence="2" id="KW-1003">Cell membrane</keyword>
<dbReference type="PANTHER" id="PTHR30619:SF7">
    <property type="entry name" value="BETA-LACTAMASE DOMAIN PROTEIN"/>
    <property type="match status" value="1"/>
</dbReference>
<dbReference type="InterPro" id="IPR036866">
    <property type="entry name" value="RibonucZ/Hydroxyglut_hydro"/>
</dbReference>
<evidence type="ECO:0000256" key="3">
    <source>
        <dbReference type="ARBA" id="ARBA00022692"/>
    </source>
</evidence>
<keyword evidence="9" id="KW-1185">Reference proteome</keyword>
<keyword evidence="4 6" id="KW-1133">Transmembrane helix</keyword>
<organism evidence="8 9">
    <name type="scientific">Aliicoccus persicus</name>
    <dbReference type="NCBI Taxonomy" id="930138"/>
    <lineage>
        <taxon>Bacteria</taxon>
        <taxon>Bacillati</taxon>
        <taxon>Bacillota</taxon>
        <taxon>Bacilli</taxon>
        <taxon>Bacillales</taxon>
        <taxon>Staphylococcaceae</taxon>
        <taxon>Aliicoccus</taxon>
    </lineage>
</organism>
<evidence type="ECO:0000259" key="7">
    <source>
        <dbReference type="SMART" id="SM00849"/>
    </source>
</evidence>
<dbReference type="NCBIfam" id="TIGR00360">
    <property type="entry name" value="ComEC_N-term"/>
    <property type="match status" value="1"/>
</dbReference>
<dbReference type="GO" id="GO:0030420">
    <property type="term" value="P:establishment of competence for transformation"/>
    <property type="evidence" value="ECO:0007669"/>
    <property type="project" value="InterPro"/>
</dbReference>
<evidence type="ECO:0000256" key="4">
    <source>
        <dbReference type="ARBA" id="ARBA00022989"/>
    </source>
</evidence>